<organism evidence="3 4">
    <name type="scientific">Roseomonas elaeocarpi</name>
    <dbReference type="NCBI Taxonomy" id="907779"/>
    <lineage>
        <taxon>Bacteria</taxon>
        <taxon>Pseudomonadati</taxon>
        <taxon>Pseudomonadota</taxon>
        <taxon>Alphaproteobacteria</taxon>
        <taxon>Acetobacterales</taxon>
        <taxon>Roseomonadaceae</taxon>
        <taxon>Roseomonas</taxon>
    </lineage>
</organism>
<dbReference type="Gene3D" id="1.50.10.10">
    <property type="match status" value="1"/>
</dbReference>
<protein>
    <submittedName>
        <fullName evidence="3">Glucosidase</fullName>
    </submittedName>
</protein>
<name>A0ABV6JNA0_9PROT</name>
<reference evidence="3 4" key="1">
    <citation type="submission" date="2024-09" db="EMBL/GenBank/DDBJ databases">
        <authorList>
            <person name="Sun Q."/>
            <person name="Mori K."/>
        </authorList>
    </citation>
    <scope>NUCLEOTIDE SEQUENCE [LARGE SCALE GENOMIC DNA]</scope>
    <source>
        <strain evidence="3 4">TBRC 5777</strain>
    </source>
</reference>
<proteinExistence type="predicted"/>
<dbReference type="PANTHER" id="PTHR10412">
    <property type="entry name" value="MANNOSYL-OLIGOSACCHARIDE GLUCOSIDASE"/>
    <property type="match status" value="1"/>
</dbReference>
<dbReference type="EMBL" id="JBHLUN010000001">
    <property type="protein sequence ID" value="MFC0406840.1"/>
    <property type="molecule type" value="Genomic_DNA"/>
</dbReference>
<dbReference type="InterPro" id="IPR054491">
    <property type="entry name" value="MGH1-like_GH"/>
</dbReference>
<feature type="compositionally biased region" description="Polar residues" evidence="1">
    <location>
        <begin position="1012"/>
        <end position="1023"/>
    </location>
</feature>
<dbReference type="SUPFAM" id="SSF48208">
    <property type="entry name" value="Six-hairpin glycosidases"/>
    <property type="match status" value="1"/>
</dbReference>
<comment type="caution">
    <text evidence="3">The sequence shown here is derived from an EMBL/GenBank/DDBJ whole genome shotgun (WGS) entry which is preliminary data.</text>
</comment>
<dbReference type="InterPro" id="IPR008928">
    <property type="entry name" value="6-hairpin_glycosidase_sf"/>
</dbReference>
<dbReference type="InterPro" id="IPR004888">
    <property type="entry name" value="Glycoside_hydrolase_63"/>
</dbReference>
<dbReference type="Pfam" id="PF22422">
    <property type="entry name" value="MGH1-like_GH"/>
    <property type="match status" value="1"/>
</dbReference>
<dbReference type="PANTHER" id="PTHR10412:SF10">
    <property type="entry name" value="GLYCOSYL HYDROLASE FAMILY 63 C-TERMINAL DOMAIN-CONTAINING PROTEIN"/>
    <property type="match status" value="1"/>
</dbReference>
<accession>A0ABV6JNA0</accession>
<dbReference type="InterPro" id="IPR012341">
    <property type="entry name" value="6hp_glycosidase-like_sf"/>
</dbReference>
<feature type="compositionally biased region" description="Pro residues" evidence="1">
    <location>
        <begin position="1025"/>
        <end position="1034"/>
    </location>
</feature>
<sequence length="1034" mass="116735">MQPVRQVAGDAGLPEGEVGSAHSLRVGLAIGKDSADLAPLMRQTRCRCAEVAAASPRAAGLWRNKVTETVFTAQKKGRPEHRSVRLRGHPGRLVFSLVISCQHGLQDHRLGDAFGSTVATGASAEPQDEDGIMAADPIFDTAEGHRLLSSERGDDWRRWGPYLAERQWGTVREDYSANGDSWNYLPHDRARSQAYRWGEDGLAGFADDKLLWCLSLALWNENDPILKERLFGLTNAEGNHGEDVKELYYFLDGTPTHSYMRMLYKYPQAAFPYEQLVTQNRARGTQDREFELIDTGIFSERRYFDVVVEYAKASPDDVLMKVTAYNRGPDAATLHLLPTFWARNTWSWETGQAKPHLALEDGIVRAVHPLLHQPRSCAVDGPVEWLFCENDTNLEKVDGALQSVPRKDGINDFVVHGSRDGLSREQSGTKCAAHRRVQIPAGGDVTLRLRLRPETTEAPFAWFDEVMATRRTEADEFYAALQRGIADADERRVQRQALAGMLWSKQAYMFNVRRWLDGDPAQPSPPPERKQGRNADWRHLDNADVILMPDTSEYPWYAAWDLAFHCVTIALIDPAFAKQQLLLLTRERYMHPNGQLPAYEWEFGDVNPPVHAWAVLRVYQMDRALTGKADRQFLERCFHKLLLNFTWWVNRKDAQGRNIFGGGFLGLDNIAIFDRSKPLPTGGSIDQSDGTAWMAMFTLNLLRIALELALEDDAYEDMATKFFEHFLYIAEAMTRTGGIGLWDETDQFYYDVLNLPDNKAIPLRVRSIVGLVPLCAVQVIGSRAFRALPEFSERLQFFLDKRPDLAALISSWADPGAGERHLLSLLRGHRMKMLLHRLLDESEFLSDYGVRSLSKYHQDHPYVLKVNGTEFGIDYEPAEGTTRSFGGNSNWRGPVWLPVNILLFDSLREFQRYYGDEFTVECPTGSGQHLPLRQVADHLSARLKALFLRNQDGRRPVLGDDILSQSDPEFRDHLLFHEYFDAESGRGLGASHQTGWTACIALALSGPESPWRTATAQHPQQVGSFPPPGQAEAT</sequence>
<gene>
    <name evidence="3" type="ORF">ACFFGY_01180</name>
</gene>
<feature type="region of interest" description="Disordered" evidence="1">
    <location>
        <begin position="1010"/>
        <end position="1034"/>
    </location>
</feature>
<evidence type="ECO:0000313" key="3">
    <source>
        <dbReference type="EMBL" id="MFC0406840.1"/>
    </source>
</evidence>
<feature type="domain" description="Mannosylglycerate hydrolase MGH1-like glycoside hydrolase" evidence="2">
    <location>
        <begin position="554"/>
        <end position="777"/>
    </location>
</feature>
<evidence type="ECO:0000256" key="1">
    <source>
        <dbReference type="SAM" id="MobiDB-lite"/>
    </source>
</evidence>
<keyword evidence="4" id="KW-1185">Reference proteome</keyword>
<evidence type="ECO:0000259" key="2">
    <source>
        <dbReference type="Pfam" id="PF22422"/>
    </source>
</evidence>
<dbReference type="RefSeq" id="WP_377042525.1">
    <property type="nucleotide sequence ID" value="NZ_JBHLUN010000001.1"/>
</dbReference>
<dbReference type="Proteomes" id="UP001589865">
    <property type="component" value="Unassembled WGS sequence"/>
</dbReference>
<evidence type="ECO:0000313" key="4">
    <source>
        <dbReference type="Proteomes" id="UP001589865"/>
    </source>
</evidence>